<evidence type="ECO:0000313" key="1">
    <source>
        <dbReference type="EMBL" id="MTH30627.1"/>
    </source>
</evidence>
<dbReference type="Pfam" id="PF16267">
    <property type="entry name" value="DUF4920"/>
    <property type="match status" value="1"/>
</dbReference>
<keyword evidence="2" id="KW-1185">Reference proteome</keyword>
<comment type="caution">
    <text evidence="1">The sequence shown here is derived from an EMBL/GenBank/DDBJ whole genome shotgun (WGS) entry which is preliminary data.</text>
</comment>
<organism evidence="1 2">
    <name type="scientific">Myroides pelagicus</name>
    <dbReference type="NCBI Taxonomy" id="270914"/>
    <lineage>
        <taxon>Bacteria</taxon>
        <taxon>Pseudomonadati</taxon>
        <taxon>Bacteroidota</taxon>
        <taxon>Flavobacteriia</taxon>
        <taxon>Flavobacteriales</taxon>
        <taxon>Flavobacteriaceae</taxon>
        <taxon>Myroides</taxon>
    </lineage>
</organism>
<protein>
    <submittedName>
        <fullName evidence="1">DUF4920 domain-containing protein</fullName>
    </submittedName>
</protein>
<accession>A0A7K1GP37</accession>
<dbReference type="RefSeq" id="WP_155036609.1">
    <property type="nucleotide sequence ID" value="NZ_JBHTIG010000059.1"/>
</dbReference>
<sequence>MKKIVGIFLLGAAVFTACKGNDKEQVSVVVDESKYEFFGTKFALDKEVKDSGTVFEVYQNMVKGDSVPMKFASTINEVCQKKGCWLSLDLTQDKKSFVKFKDYAFFAPMNAGGHEVVVDGKAFVSVIPVDELKHYAEDAGKTEEEIALITEPKITYGFMADGIAIKKAK</sequence>
<evidence type="ECO:0000313" key="2">
    <source>
        <dbReference type="Proteomes" id="UP000488936"/>
    </source>
</evidence>
<name>A0A7K1GP37_9FLAO</name>
<reference evidence="1 2" key="1">
    <citation type="journal article" date="2006" name="Int. J. Syst. Evol. Microbiol.">
        <title>Myroides pelagicus sp. nov., isolated from seawater in Thailand.</title>
        <authorList>
            <person name="Yoon J."/>
            <person name="Maneerat S."/>
            <person name="Kawai F."/>
            <person name="Yokota A."/>
        </authorList>
    </citation>
    <scope>NUCLEOTIDE SEQUENCE [LARGE SCALE GENOMIC DNA]</scope>
    <source>
        <strain evidence="1 2">SM1T</strain>
    </source>
</reference>
<dbReference type="AlphaFoldDB" id="A0A7K1GP37"/>
<gene>
    <name evidence="1" type="ORF">GJV77_12035</name>
</gene>
<dbReference type="InterPro" id="IPR032577">
    <property type="entry name" value="DUF4920"/>
</dbReference>
<proteinExistence type="predicted"/>
<dbReference type="Proteomes" id="UP000488936">
    <property type="component" value="Unassembled WGS sequence"/>
</dbReference>
<dbReference type="OrthoDB" id="129527at2"/>
<dbReference type="EMBL" id="WMJY01000033">
    <property type="protein sequence ID" value="MTH30627.1"/>
    <property type="molecule type" value="Genomic_DNA"/>
</dbReference>
<dbReference type="PROSITE" id="PS51257">
    <property type="entry name" value="PROKAR_LIPOPROTEIN"/>
    <property type="match status" value="1"/>
</dbReference>